<evidence type="ECO:0000313" key="4">
    <source>
        <dbReference type="EMBL" id="CAF1355275.1"/>
    </source>
</evidence>
<proteinExistence type="predicted"/>
<dbReference type="EMBL" id="CAJNOH010000894">
    <property type="protein sequence ID" value="CAF1143950.1"/>
    <property type="molecule type" value="Genomic_DNA"/>
</dbReference>
<keyword evidence="1" id="KW-0175">Coiled coil</keyword>
<evidence type="ECO:0008006" key="8">
    <source>
        <dbReference type="Google" id="ProtNLM"/>
    </source>
</evidence>
<dbReference type="Proteomes" id="UP000663870">
    <property type="component" value="Unassembled WGS sequence"/>
</dbReference>
<evidence type="ECO:0000256" key="2">
    <source>
        <dbReference type="SAM" id="MobiDB-lite"/>
    </source>
</evidence>
<dbReference type="EMBL" id="CAJNOL010001545">
    <property type="protein sequence ID" value="CAF1379694.1"/>
    <property type="molecule type" value="Genomic_DNA"/>
</dbReference>
<comment type="caution">
    <text evidence="5">The sequence shown here is derived from an EMBL/GenBank/DDBJ whole genome shotgun (WGS) entry which is preliminary data.</text>
</comment>
<dbReference type="PANTHER" id="PTHR15276">
    <property type="entry name" value="H4 D10S170 PROTEIN-RELATED"/>
    <property type="match status" value="1"/>
</dbReference>
<keyword evidence="7" id="KW-1185">Reference proteome</keyword>
<dbReference type="EMBL" id="CAJNOL010001550">
    <property type="protein sequence ID" value="CAF1380515.1"/>
    <property type="molecule type" value="Genomic_DNA"/>
</dbReference>
<organism evidence="5 7">
    <name type="scientific">Rotaria sordida</name>
    <dbReference type="NCBI Taxonomy" id="392033"/>
    <lineage>
        <taxon>Eukaryota</taxon>
        <taxon>Metazoa</taxon>
        <taxon>Spiralia</taxon>
        <taxon>Gnathifera</taxon>
        <taxon>Rotifera</taxon>
        <taxon>Eurotatoria</taxon>
        <taxon>Bdelloidea</taxon>
        <taxon>Philodinida</taxon>
        <taxon>Philodinidae</taxon>
        <taxon>Rotaria</taxon>
    </lineage>
</organism>
<feature type="compositionally biased region" description="Polar residues" evidence="2">
    <location>
        <begin position="378"/>
        <end position="416"/>
    </location>
</feature>
<reference evidence="5" key="1">
    <citation type="submission" date="2021-02" db="EMBL/GenBank/DDBJ databases">
        <authorList>
            <person name="Nowell W R."/>
        </authorList>
    </citation>
    <scope>NUCLEOTIDE SEQUENCE</scope>
</reference>
<evidence type="ECO:0000256" key="1">
    <source>
        <dbReference type="SAM" id="Coils"/>
    </source>
</evidence>
<name>A0A815JJ21_9BILA</name>
<sequence>MSGENIIHSMQTDSECESDVSSIADSSTTNQNQLVVNREHLLKRIDSLTQENRVLKVELETYKLRLKASQQEIKQLKHASVHMQAKAEQEEEFISNTLLKKIQELKKEKETLANNYEREEEFLTNDLSRKLQQLREEKQSLEQSLEQEQASQINKLMKRIKRLEAETLNKQNTLDQLKREKIELENTLEKEQESLVNRLWKRMEKLETDKRLLQLKLEQPDQTVNTTNTVCQSSSSSSSKIDEPIVHRNLSVGGSSLIVCEDDISIVQDNNRLNSFLSSNPNSRLSLPNIDYIQQLKREVEKLKRELIHTQESHRQKMEQLVKEEQDIRNENLRLQRKLQLEVDRREQLCRQLSESESSLEMDEERALNERIKAFPRQQRTNSSQQNLTRSRTVSSPSSGNNNLINENPSSTSNDFQRPRPPSTSLDTSNNME</sequence>
<dbReference type="Proteomes" id="UP000663854">
    <property type="component" value="Unassembled WGS sequence"/>
</dbReference>
<feature type="compositionally biased region" description="Polar residues" evidence="2">
    <location>
        <begin position="423"/>
        <end position="433"/>
    </location>
</feature>
<feature type="coiled-coil region" evidence="1">
    <location>
        <begin position="38"/>
        <end position="194"/>
    </location>
</feature>
<evidence type="ECO:0000313" key="5">
    <source>
        <dbReference type="EMBL" id="CAF1379694.1"/>
    </source>
</evidence>
<dbReference type="AlphaFoldDB" id="A0A815JJ21"/>
<gene>
    <name evidence="5" type="ORF">JXQ802_LOCUS33608</name>
    <name evidence="6" type="ORF">JXQ802_LOCUS33653</name>
    <name evidence="3" type="ORF">PYM288_LOCUS21860</name>
    <name evidence="4" type="ORF">ZHD862_LOCUS30783</name>
</gene>
<feature type="coiled-coil region" evidence="1">
    <location>
        <begin position="293"/>
        <end position="338"/>
    </location>
</feature>
<dbReference type="InterPro" id="IPR019152">
    <property type="entry name" value="DUF2046"/>
</dbReference>
<dbReference type="Proteomes" id="UP000663864">
    <property type="component" value="Unassembled WGS sequence"/>
</dbReference>
<feature type="region of interest" description="Disordered" evidence="2">
    <location>
        <begin position="371"/>
        <end position="433"/>
    </location>
</feature>
<evidence type="ECO:0000313" key="3">
    <source>
        <dbReference type="EMBL" id="CAF1143950.1"/>
    </source>
</evidence>
<dbReference type="EMBL" id="CAJNOT010002962">
    <property type="protein sequence ID" value="CAF1355275.1"/>
    <property type="molecule type" value="Genomic_DNA"/>
</dbReference>
<accession>A0A815JJ21</accession>
<dbReference type="PANTHER" id="PTHR15276:SF0">
    <property type="entry name" value="COILED-COIL DOMAIN-CONTAINING PROTEIN 6"/>
    <property type="match status" value="1"/>
</dbReference>
<dbReference type="Pfam" id="PF09755">
    <property type="entry name" value="DUF2046"/>
    <property type="match status" value="2"/>
</dbReference>
<protein>
    <recommendedName>
        <fullName evidence="8">Coiled-coil domain-containing protein 6</fullName>
    </recommendedName>
</protein>
<evidence type="ECO:0000313" key="7">
    <source>
        <dbReference type="Proteomes" id="UP000663870"/>
    </source>
</evidence>
<evidence type="ECO:0000313" key="6">
    <source>
        <dbReference type="EMBL" id="CAF1380515.1"/>
    </source>
</evidence>